<evidence type="ECO:0000313" key="3">
    <source>
        <dbReference type="Proteomes" id="UP001141806"/>
    </source>
</evidence>
<feature type="domain" description="DUF7894" evidence="1">
    <location>
        <begin position="1"/>
        <end position="240"/>
    </location>
</feature>
<name>A0A9Q0L4V3_9MAGN</name>
<dbReference type="EMBL" id="JAMYWD010000001">
    <property type="protein sequence ID" value="KAJ4982066.1"/>
    <property type="molecule type" value="Genomic_DNA"/>
</dbReference>
<dbReference type="InterPro" id="IPR057216">
    <property type="entry name" value="DUF7894"/>
</dbReference>
<dbReference type="AlphaFoldDB" id="A0A9Q0L4V3"/>
<dbReference type="PANTHER" id="PTHR37221:SF1">
    <property type="entry name" value="OS02G0582400 PROTEIN"/>
    <property type="match status" value="1"/>
</dbReference>
<evidence type="ECO:0000313" key="2">
    <source>
        <dbReference type="EMBL" id="KAJ4982066.1"/>
    </source>
</evidence>
<sequence length="240" mass="26450">MQVASKVILLTRDANGFGTAISDALQPKDSSLRRKEISFELSLERYGINDRKASGDAVHFIDNQGLYKMSILILQEYELPLVACAVHEILSSITGENSSIVPTIIVPFFVAANLKCDMANLTINGQRIILCGTQIGPATDFTEAVVARTSKPPSSLQIHNETLACVLQLVRILKLPTVLLIGSTSQRKSSLTTNEEIEVLYEMGEFLGNIANLNFVKDQIHWTPPQESAHVQEPWRALYG</sequence>
<proteinExistence type="predicted"/>
<gene>
    <name evidence="2" type="ORF">NE237_032903</name>
</gene>
<reference evidence="2" key="1">
    <citation type="journal article" date="2023" name="Plant J.">
        <title>The genome of the king protea, Protea cynaroides.</title>
        <authorList>
            <person name="Chang J."/>
            <person name="Duong T.A."/>
            <person name="Schoeman C."/>
            <person name="Ma X."/>
            <person name="Roodt D."/>
            <person name="Barker N."/>
            <person name="Li Z."/>
            <person name="Van de Peer Y."/>
            <person name="Mizrachi E."/>
        </authorList>
    </citation>
    <scope>NUCLEOTIDE SEQUENCE</scope>
    <source>
        <tissue evidence="2">Young leaves</tissue>
    </source>
</reference>
<evidence type="ECO:0000259" key="1">
    <source>
        <dbReference type="Pfam" id="PF25428"/>
    </source>
</evidence>
<dbReference type="OrthoDB" id="1927925at2759"/>
<comment type="caution">
    <text evidence="2">The sequence shown here is derived from an EMBL/GenBank/DDBJ whole genome shotgun (WGS) entry which is preliminary data.</text>
</comment>
<dbReference type="Pfam" id="PF25428">
    <property type="entry name" value="DUF7894"/>
    <property type="match status" value="1"/>
</dbReference>
<accession>A0A9Q0L4V3</accession>
<dbReference type="Proteomes" id="UP001141806">
    <property type="component" value="Unassembled WGS sequence"/>
</dbReference>
<keyword evidence="3" id="KW-1185">Reference proteome</keyword>
<dbReference type="PANTHER" id="PTHR37221">
    <property type="entry name" value="OS02G0582400 PROTEIN"/>
    <property type="match status" value="1"/>
</dbReference>
<organism evidence="2 3">
    <name type="scientific">Protea cynaroides</name>
    <dbReference type="NCBI Taxonomy" id="273540"/>
    <lineage>
        <taxon>Eukaryota</taxon>
        <taxon>Viridiplantae</taxon>
        <taxon>Streptophyta</taxon>
        <taxon>Embryophyta</taxon>
        <taxon>Tracheophyta</taxon>
        <taxon>Spermatophyta</taxon>
        <taxon>Magnoliopsida</taxon>
        <taxon>Proteales</taxon>
        <taxon>Proteaceae</taxon>
        <taxon>Protea</taxon>
    </lineage>
</organism>
<protein>
    <recommendedName>
        <fullName evidence="1">DUF7894 domain-containing protein</fullName>
    </recommendedName>
</protein>